<comment type="caution">
    <text evidence="8">The sequence shown here is derived from an EMBL/GenBank/DDBJ whole genome shotgun (WGS) entry which is preliminary data.</text>
</comment>
<evidence type="ECO:0000259" key="7">
    <source>
        <dbReference type="Pfam" id="PF25003"/>
    </source>
</evidence>
<evidence type="ECO:0000256" key="5">
    <source>
        <dbReference type="ARBA" id="ARBA00023136"/>
    </source>
</evidence>
<evidence type="ECO:0000256" key="2">
    <source>
        <dbReference type="ARBA" id="ARBA00006314"/>
    </source>
</evidence>
<keyword evidence="9" id="KW-1185">Reference proteome</keyword>
<sequence length="391" mass="44810">MSKKSFNIYSKKEQKGGTSYAALSVGAPWIFRFKQHLISQWLCTSDVVLLAVTGVFQQYMVYQVKKIRLQGYYIFSQKLKHVIRLPFATITYGTAAILLVMVWEPHISILPIVMLLRIIMVAEVIFAGSFMSVYIGNVHQYNSLESHPDVLKSLYSPLQPSSSLEGLSYYDGGRLSDQQMALLQYQQENLNFLSEEIMRLQECLSKYERSDDGMTPQVDLAHLLAARDQELRTLSAEMAAEEPKSWDELYSIDLMPSELFLKFREQIQGFRVGLNLEFYNAPTNECQAKLVLKPLSHDRRWKFIYEPLHHDVRLVSKKIPLTKFLNLQVGIGHSFQLHTTGWKWKLTTCLGGDGVSRIRNKTCLAHPGITTKLNAFVVHQLLLGSKERPRC</sequence>
<dbReference type="OMA" id="EPHISIL"/>
<feature type="transmembrane region" description="Helical" evidence="6">
    <location>
        <begin position="109"/>
        <end position="135"/>
    </location>
</feature>
<organism evidence="8 9">
    <name type="scientific">Cynara cardunculus var. scolymus</name>
    <name type="common">Globe artichoke</name>
    <name type="synonym">Cynara scolymus</name>
    <dbReference type="NCBI Taxonomy" id="59895"/>
    <lineage>
        <taxon>Eukaryota</taxon>
        <taxon>Viridiplantae</taxon>
        <taxon>Streptophyta</taxon>
        <taxon>Embryophyta</taxon>
        <taxon>Tracheophyta</taxon>
        <taxon>Spermatophyta</taxon>
        <taxon>Magnoliopsida</taxon>
        <taxon>eudicotyledons</taxon>
        <taxon>Gunneridae</taxon>
        <taxon>Pentapetalae</taxon>
        <taxon>asterids</taxon>
        <taxon>campanulids</taxon>
        <taxon>Asterales</taxon>
        <taxon>Asteraceae</taxon>
        <taxon>Carduoideae</taxon>
        <taxon>Cardueae</taxon>
        <taxon>Carduinae</taxon>
        <taxon>Cynara</taxon>
    </lineage>
</organism>
<keyword evidence="3 6" id="KW-0812">Transmembrane</keyword>
<dbReference type="Pfam" id="PF25003">
    <property type="entry name" value="DUF7781"/>
    <property type="match status" value="1"/>
</dbReference>
<keyword evidence="4 6" id="KW-1133">Transmembrane helix</keyword>
<feature type="domain" description="DUF7781" evidence="7">
    <location>
        <begin position="244"/>
        <end position="371"/>
    </location>
</feature>
<evidence type="ECO:0000256" key="1">
    <source>
        <dbReference type="ARBA" id="ARBA00004141"/>
    </source>
</evidence>
<evidence type="ECO:0000256" key="4">
    <source>
        <dbReference type="ARBA" id="ARBA00022989"/>
    </source>
</evidence>
<dbReference type="PANTHER" id="PTHR31592:SF1">
    <property type="entry name" value="TRANSMEMBRANE PROTEIN 192"/>
    <property type="match status" value="1"/>
</dbReference>
<protein>
    <recommendedName>
        <fullName evidence="7">DUF7781 domain-containing protein</fullName>
    </recommendedName>
</protein>
<evidence type="ECO:0000313" key="8">
    <source>
        <dbReference type="EMBL" id="KVI01158.1"/>
    </source>
</evidence>
<name>A0A118K0D5_CYNCS</name>
<dbReference type="STRING" id="59895.A0A118K0D5"/>
<feature type="transmembrane region" description="Helical" evidence="6">
    <location>
        <begin position="38"/>
        <end position="61"/>
    </location>
</feature>
<keyword evidence="5 6" id="KW-0472">Membrane</keyword>
<dbReference type="InterPro" id="IPR056683">
    <property type="entry name" value="DUF7781"/>
</dbReference>
<evidence type="ECO:0000256" key="6">
    <source>
        <dbReference type="SAM" id="Phobius"/>
    </source>
</evidence>
<dbReference type="EMBL" id="LEKV01003126">
    <property type="protein sequence ID" value="KVI01158.1"/>
    <property type="molecule type" value="Genomic_DNA"/>
</dbReference>
<feature type="transmembrane region" description="Helical" evidence="6">
    <location>
        <begin position="82"/>
        <end position="103"/>
    </location>
</feature>
<dbReference type="GO" id="GO:0005765">
    <property type="term" value="C:lysosomal membrane"/>
    <property type="evidence" value="ECO:0007669"/>
    <property type="project" value="TreeGrafter"/>
</dbReference>
<dbReference type="InterPro" id="IPR029399">
    <property type="entry name" value="TMEM192"/>
</dbReference>
<comment type="similarity">
    <text evidence="2">Belongs to the TMEM192 family.</text>
</comment>
<dbReference type="Proteomes" id="UP000243975">
    <property type="component" value="Unassembled WGS sequence"/>
</dbReference>
<dbReference type="GO" id="GO:0005770">
    <property type="term" value="C:late endosome"/>
    <property type="evidence" value="ECO:0007669"/>
    <property type="project" value="TreeGrafter"/>
</dbReference>
<proteinExistence type="inferred from homology"/>
<dbReference type="Pfam" id="PF14802">
    <property type="entry name" value="TMEM192"/>
    <property type="match status" value="1"/>
</dbReference>
<comment type="subcellular location">
    <subcellularLocation>
        <location evidence="1">Membrane</location>
        <topology evidence="1">Multi-pass membrane protein</topology>
    </subcellularLocation>
</comment>
<dbReference type="AlphaFoldDB" id="A0A118K0D5"/>
<gene>
    <name evidence="8" type="ORF">Ccrd_020581</name>
</gene>
<evidence type="ECO:0000256" key="3">
    <source>
        <dbReference type="ARBA" id="ARBA00022692"/>
    </source>
</evidence>
<evidence type="ECO:0000313" key="9">
    <source>
        <dbReference type="Proteomes" id="UP000243975"/>
    </source>
</evidence>
<dbReference type="PANTHER" id="PTHR31592">
    <property type="entry name" value="TRANSMEMBRANE PROTEIN 192"/>
    <property type="match status" value="1"/>
</dbReference>
<accession>A0A118K0D5</accession>
<dbReference type="Gramene" id="KVI01158">
    <property type="protein sequence ID" value="KVI01158"/>
    <property type="gene ID" value="Ccrd_020581"/>
</dbReference>
<reference evidence="8 9" key="1">
    <citation type="journal article" date="2016" name="Sci. Rep.">
        <title>The genome sequence of the outbreeding globe artichoke constructed de novo incorporating a phase-aware low-pass sequencing strategy of F1 progeny.</title>
        <authorList>
            <person name="Scaglione D."/>
            <person name="Reyes-Chin-Wo S."/>
            <person name="Acquadro A."/>
            <person name="Froenicke L."/>
            <person name="Portis E."/>
            <person name="Beitel C."/>
            <person name="Tirone M."/>
            <person name="Mauro R."/>
            <person name="Lo Monaco A."/>
            <person name="Mauromicale G."/>
            <person name="Faccioli P."/>
            <person name="Cattivelli L."/>
            <person name="Rieseberg L."/>
            <person name="Michelmore R."/>
            <person name="Lanteri S."/>
        </authorList>
    </citation>
    <scope>NUCLEOTIDE SEQUENCE [LARGE SCALE GENOMIC DNA]</scope>
    <source>
        <strain evidence="8">2C</strain>
    </source>
</reference>